<organism evidence="1 2">
    <name type="scientific">Catenulispora acidiphila (strain DSM 44928 / JCM 14897 / NBRC 102108 / NRRL B-24433 / ID139908)</name>
    <dbReference type="NCBI Taxonomy" id="479433"/>
    <lineage>
        <taxon>Bacteria</taxon>
        <taxon>Bacillati</taxon>
        <taxon>Actinomycetota</taxon>
        <taxon>Actinomycetes</taxon>
        <taxon>Catenulisporales</taxon>
        <taxon>Catenulisporaceae</taxon>
        <taxon>Catenulispora</taxon>
    </lineage>
</organism>
<proteinExistence type="predicted"/>
<dbReference type="eggNOG" id="COG0718">
    <property type="taxonomic scope" value="Bacteria"/>
</dbReference>
<dbReference type="Proteomes" id="UP000000851">
    <property type="component" value="Chromosome"/>
</dbReference>
<accession>C7PYI6</accession>
<dbReference type="HOGENOM" id="CLU_1861609_0_0_11"/>
<evidence type="ECO:0000313" key="2">
    <source>
        <dbReference type="Proteomes" id="UP000000851"/>
    </source>
</evidence>
<name>C7PYI6_CATAD</name>
<dbReference type="Pfam" id="PF02575">
    <property type="entry name" value="YbaB_DNA_bd"/>
    <property type="match status" value="1"/>
</dbReference>
<reference evidence="1 2" key="1">
    <citation type="journal article" date="2009" name="Stand. Genomic Sci.">
        <title>Complete genome sequence of Catenulispora acidiphila type strain (ID 139908).</title>
        <authorList>
            <person name="Copeland A."/>
            <person name="Lapidus A."/>
            <person name="Glavina Del Rio T."/>
            <person name="Nolan M."/>
            <person name="Lucas S."/>
            <person name="Chen F."/>
            <person name="Tice H."/>
            <person name="Cheng J.F."/>
            <person name="Bruce D."/>
            <person name="Goodwin L."/>
            <person name="Pitluck S."/>
            <person name="Mikhailova N."/>
            <person name="Pati A."/>
            <person name="Ivanova N."/>
            <person name="Mavromatis K."/>
            <person name="Chen A."/>
            <person name="Palaniappan K."/>
            <person name="Chain P."/>
            <person name="Land M."/>
            <person name="Hauser L."/>
            <person name="Chang Y.J."/>
            <person name="Jeffries C.D."/>
            <person name="Chertkov O."/>
            <person name="Brettin T."/>
            <person name="Detter J.C."/>
            <person name="Han C."/>
            <person name="Ali Z."/>
            <person name="Tindall B.J."/>
            <person name="Goker M."/>
            <person name="Bristow J."/>
            <person name="Eisen J.A."/>
            <person name="Markowitz V."/>
            <person name="Hugenholtz P."/>
            <person name="Kyrpides N.C."/>
            <person name="Klenk H.P."/>
        </authorList>
    </citation>
    <scope>NUCLEOTIDE SEQUENCE [LARGE SCALE GENOMIC DNA]</scope>
    <source>
        <strain evidence="2">DSM 44928 / JCM 14897 / NBRC 102108 / NRRL B-24433 / ID139908</strain>
    </source>
</reference>
<dbReference type="GO" id="GO:0003677">
    <property type="term" value="F:DNA binding"/>
    <property type="evidence" value="ECO:0007669"/>
    <property type="project" value="InterPro"/>
</dbReference>
<dbReference type="RefSeq" id="WP_015797033.1">
    <property type="nucleotide sequence ID" value="NC_013131.1"/>
</dbReference>
<dbReference type="EMBL" id="CP001700">
    <property type="protein sequence ID" value="ACU77308.1"/>
    <property type="molecule type" value="Genomic_DNA"/>
</dbReference>
<protein>
    <recommendedName>
        <fullName evidence="3">YbaB/EbfC DNA-binding family protein</fullName>
    </recommendedName>
</protein>
<dbReference type="AlphaFoldDB" id="C7PYI6"/>
<gene>
    <name evidence="1" type="ordered locus">Caci_8485</name>
</gene>
<dbReference type="OrthoDB" id="5118533at2"/>
<evidence type="ECO:0000313" key="1">
    <source>
        <dbReference type="EMBL" id="ACU77308.1"/>
    </source>
</evidence>
<evidence type="ECO:0008006" key="3">
    <source>
        <dbReference type="Google" id="ProtNLM"/>
    </source>
</evidence>
<dbReference type="Gene3D" id="3.30.1310.10">
    <property type="entry name" value="Nucleoid-associated protein YbaB-like domain"/>
    <property type="match status" value="1"/>
</dbReference>
<dbReference type="InterPro" id="IPR036894">
    <property type="entry name" value="YbaB-like_sf"/>
</dbReference>
<sequence>MTAADEVPPGHPRLAFDRAKLAELVADSERRMAVIADAQRRVSELSVSVRSRDRSLTVGLGAGGALTELTFHTGAYRDMAPAELSRLLLDTIAAARGVYAAEVADAMAPVREGAVLPFEDIMAGKFDISEFLRGSSS</sequence>
<dbReference type="InParanoid" id="C7PYI6"/>
<dbReference type="STRING" id="479433.Caci_8485"/>
<dbReference type="InterPro" id="IPR004401">
    <property type="entry name" value="YbaB/EbfC"/>
</dbReference>
<dbReference type="KEGG" id="cai:Caci_8485"/>
<keyword evidence="2" id="KW-1185">Reference proteome</keyword>